<name>A0ACB0YA27_MELEN</name>
<gene>
    <name evidence="1" type="ORF">MENTE1834_LOCUS9799</name>
</gene>
<evidence type="ECO:0000313" key="2">
    <source>
        <dbReference type="Proteomes" id="UP001497535"/>
    </source>
</evidence>
<protein>
    <submittedName>
        <fullName evidence="1">Uncharacterized protein</fullName>
    </submittedName>
</protein>
<evidence type="ECO:0000313" key="1">
    <source>
        <dbReference type="EMBL" id="CAK5039008.1"/>
    </source>
</evidence>
<proteinExistence type="predicted"/>
<reference evidence="1" key="1">
    <citation type="submission" date="2023-11" db="EMBL/GenBank/DDBJ databases">
        <authorList>
            <person name="Poullet M."/>
        </authorList>
    </citation>
    <scope>NUCLEOTIDE SEQUENCE</scope>
    <source>
        <strain evidence="1">E1834</strain>
    </source>
</reference>
<organism evidence="1 2">
    <name type="scientific">Meloidogyne enterolobii</name>
    <name type="common">Root-knot nematode worm</name>
    <name type="synonym">Meloidogyne mayaguensis</name>
    <dbReference type="NCBI Taxonomy" id="390850"/>
    <lineage>
        <taxon>Eukaryota</taxon>
        <taxon>Metazoa</taxon>
        <taxon>Ecdysozoa</taxon>
        <taxon>Nematoda</taxon>
        <taxon>Chromadorea</taxon>
        <taxon>Rhabditida</taxon>
        <taxon>Tylenchina</taxon>
        <taxon>Tylenchomorpha</taxon>
        <taxon>Tylenchoidea</taxon>
        <taxon>Meloidogynidae</taxon>
        <taxon>Meloidogyninae</taxon>
        <taxon>Meloidogyne</taxon>
    </lineage>
</organism>
<keyword evidence="2" id="KW-1185">Reference proteome</keyword>
<accession>A0ACB0YA27</accession>
<dbReference type="EMBL" id="CAVMJV010000009">
    <property type="protein sequence ID" value="CAK5039008.1"/>
    <property type="molecule type" value="Genomic_DNA"/>
</dbReference>
<sequence length="284" mass="32974">MYYYNNGTVSLFDPLAPLFDYFPSGYSIGIIDFIVFYTAFQQDVLYTSICLNRFTAVWEPFKQQTRWKKWWIWHVLFAHIVPLPLTIHILFSRGLYVPLDRYNPGIEKVPILLYYNLWELDINIITIILNSVCLIICFCLNLATFIKVKKIKKQNPITIVGNVKNKNNNTNGGISKPEINLIIMTAVMTAMLTTSLLYQLLYYLLKDGKPLAILLGNYQNIDMVFELLWNQLPWVNDLRALSHPWLLVALCEDVRQKSVGGLLRFSKTWKTKVEPIQSVNVKTV</sequence>
<dbReference type="Proteomes" id="UP001497535">
    <property type="component" value="Unassembled WGS sequence"/>
</dbReference>
<comment type="caution">
    <text evidence="1">The sequence shown here is derived from an EMBL/GenBank/DDBJ whole genome shotgun (WGS) entry which is preliminary data.</text>
</comment>